<accession>A0AAG5DDH0</accession>
<name>A0AAG5DDH0_ANOAO</name>
<proteinExistence type="predicted"/>
<sequence>KLYRCSVVEPCVSNQPAGRKAIYRQPRHTLTRCKDHSPNGRVPSWGGLRKVFLGGIQRA</sequence>
<protein>
    <submittedName>
        <fullName evidence="1">Uncharacterized protein</fullName>
    </submittedName>
</protein>
<dbReference type="Proteomes" id="UP000075880">
    <property type="component" value="Unassembled WGS sequence"/>
</dbReference>
<evidence type="ECO:0000313" key="2">
    <source>
        <dbReference type="Proteomes" id="UP000075880"/>
    </source>
</evidence>
<reference evidence="1" key="1">
    <citation type="submission" date="2024-04" db="UniProtKB">
        <authorList>
            <consortium name="EnsemblMetazoa"/>
        </authorList>
    </citation>
    <scope>IDENTIFICATION</scope>
    <source>
        <strain evidence="1">EBRO</strain>
    </source>
</reference>
<dbReference type="EnsemblMetazoa" id="ENSAATROPT009707">
    <property type="protein sequence ID" value="ENSAATROPP008783"/>
    <property type="gene ID" value="ENSAATROPG007912"/>
</dbReference>
<dbReference type="AlphaFoldDB" id="A0AAG5DDH0"/>
<evidence type="ECO:0000313" key="1">
    <source>
        <dbReference type="EnsemblMetazoa" id="ENSAATROPP008783"/>
    </source>
</evidence>
<organism evidence="1 2">
    <name type="scientific">Anopheles atroparvus</name>
    <name type="common">European mosquito</name>
    <dbReference type="NCBI Taxonomy" id="41427"/>
    <lineage>
        <taxon>Eukaryota</taxon>
        <taxon>Metazoa</taxon>
        <taxon>Ecdysozoa</taxon>
        <taxon>Arthropoda</taxon>
        <taxon>Hexapoda</taxon>
        <taxon>Insecta</taxon>
        <taxon>Pterygota</taxon>
        <taxon>Neoptera</taxon>
        <taxon>Endopterygota</taxon>
        <taxon>Diptera</taxon>
        <taxon>Nematocera</taxon>
        <taxon>Culicoidea</taxon>
        <taxon>Culicidae</taxon>
        <taxon>Anophelinae</taxon>
        <taxon>Anopheles</taxon>
    </lineage>
</organism>
<keyword evidence="2" id="KW-1185">Reference proteome</keyword>